<feature type="transmembrane region" description="Helical" evidence="7">
    <location>
        <begin position="208"/>
        <end position="228"/>
    </location>
</feature>
<reference evidence="8 9" key="1">
    <citation type="journal article" date="2011" name="J. Bacteriol.">
        <title>Complete Genome Sequence of Alicyclobacillus acidocaldarius Strain Tc-4-1.</title>
        <authorList>
            <person name="Chen Y."/>
            <person name="He Y."/>
            <person name="Zhang B."/>
            <person name="Yang J."/>
            <person name="Li W."/>
            <person name="Dong Z."/>
            <person name="Hu S."/>
        </authorList>
    </citation>
    <scope>NUCLEOTIDE SEQUENCE [LARGE SCALE GENOMIC DNA]</scope>
    <source>
        <strain evidence="8 9">Tc-4-1</strain>
    </source>
</reference>
<name>F8ID38_ALIAT</name>
<dbReference type="PANTHER" id="PTHR30106">
    <property type="entry name" value="INNER MEMBRANE PROTEIN YEIH-RELATED"/>
    <property type="match status" value="1"/>
</dbReference>
<dbReference type="AlphaFoldDB" id="F8ID38"/>
<dbReference type="eggNOG" id="COG2855">
    <property type="taxonomic scope" value="Bacteria"/>
</dbReference>
<dbReference type="PANTHER" id="PTHR30106:SF1">
    <property type="entry name" value="UPF0324 MEMBRANE PROTEIN FN0533"/>
    <property type="match status" value="1"/>
</dbReference>
<feature type="transmembrane region" description="Helical" evidence="7">
    <location>
        <begin position="92"/>
        <end position="113"/>
    </location>
</feature>
<keyword evidence="4 7" id="KW-0812">Transmembrane</keyword>
<keyword evidence="5 7" id="KW-1133">Transmembrane helix</keyword>
<feature type="transmembrane region" description="Helical" evidence="7">
    <location>
        <begin position="20"/>
        <end position="46"/>
    </location>
</feature>
<dbReference type="InterPro" id="IPR018383">
    <property type="entry name" value="UPF0324_pro"/>
</dbReference>
<evidence type="ECO:0000313" key="9">
    <source>
        <dbReference type="Proteomes" id="UP000000292"/>
    </source>
</evidence>
<protein>
    <submittedName>
        <fullName evidence="8">Uncharacterized protein family UPF0324</fullName>
    </submittedName>
</protein>
<accession>F8ID38</accession>
<organism evidence="8 9">
    <name type="scientific">Alicyclobacillus acidocaldarius (strain Tc-4-1)</name>
    <name type="common">Bacillus acidocaldarius</name>
    <dbReference type="NCBI Taxonomy" id="1048834"/>
    <lineage>
        <taxon>Bacteria</taxon>
        <taxon>Bacillati</taxon>
        <taxon>Bacillota</taxon>
        <taxon>Bacilli</taxon>
        <taxon>Bacillales</taxon>
        <taxon>Alicyclobacillaceae</taxon>
        <taxon>Alicyclobacillus</taxon>
    </lineage>
</organism>
<evidence type="ECO:0000256" key="7">
    <source>
        <dbReference type="SAM" id="Phobius"/>
    </source>
</evidence>
<comment type="subcellular location">
    <subcellularLocation>
        <location evidence="1">Cell membrane</location>
        <topology evidence="1">Multi-pass membrane protein</topology>
    </subcellularLocation>
</comment>
<evidence type="ECO:0000256" key="5">
    <source>
        <dbReference type="ARBA" id="ARBA00022989"/>
    </source>
</evidence>
<dbReference type="Pfam" id="PF03601">
    <property type="entry name" value="Cons_hypoth698"/>
    <property type="match status" value="1"/>
</dbReference>
<dbReference type="KEGG" id="aad:TC41_3160"/>
<feature type="transmembrane region" description="Helical" evidence="7">
    <location>
        <begin position="181"/>
        <end position="202"/>
    </location>
</feature>
<dbReference type="GO" id="GO:0005886">
    <property type="term" value="C:plasma membrane"/>
    <property type="evidence" value="ECO:0007669"/>
    <property type="project" value="UniProtKB-SubCell"/>
</dbReference>
<proteinExistence type="inferred from homology"/>
<keyword evidence="6 7" id="KW-0472">Membrane</keyword>
<evidence type="ECO:0000256" key="6">
    <source>
        <dbReference type="ARBA" id="ARBA00023136"/>
    </source>
</evidence>
<dbReference type="HOGENOM" id="CLU_679049_0_0_9"/>
<evidence type="ECO:0000256" key="3">
    <source>
        <dbReference type="ARBA" id="ARBA00022475"/>
    </source>
</evidence>
<comment type="similarity">
    <text evidence="2">Belongs to the UPF0324 family.</text>
</comment>
<evidence type="ECO:0000256" key="4">
    <source>
        <dbReference type="ARBA" id="ARBA00022692"/>
    </source>
</evidence>
<evidence type="ECO:0000313" key="8">
    <source>
        <dbReference type="EMBL" id="AEJ45043.1"/>
    </source>
</evidence>
<evidence type="ECO:0000256" key="1">
    <source>
        <dbReference type="ARBA" id="ARBA00004651"/>
    </source>
</evidence>
<keyword evidence="3" id="KW-1003">Cell membrane</keyword>
<gene>
    <name evidence="8" type="ordered locus">TC41_3160</name>
</gene>
<reference evidence="9" key="2">
    <citation type="submission" date="2011-06" db="EMBL/GenBank/DDBJ databases">
        <title>The complete genome sequence of Alicyclobacillus acidocaldarius sp. Tc-4-1.</title>
        <authorList>
            <person name="Chen Y."/>
            <person name="He Y."/>
            <person name="Dong Z."/>
            <person name="Hu S."/>
        </authorList>
    </citation>
    <scope>NUCLEOTIDE SEQUENCE [LARGE SCALE GENOMIC DNA]</scope>
    <source>
        <strain evidence="9">Tc-4-1</strain>
    </source>
</reference>
<feature type="transmembrane region" description="Helical" evidence="7">
    <location>
        <begin position="125"/>
        <end position="143"/>
    </location>
</feature>
<dbReference type="Proteomes" id="UP000000292">
    <property type="component" value="Chromosome"/>
</dbReference>
<feature type="transmembrane region" description="Helical" evidence="7">
    <location>
        <begin position="308"/>
        <end position="325"/>
    </location>
</feature>
<evidence type="ECO:0000256" key="2">
    <source>
        <dbReference type="ARBA" id="ARBA00007977"/>
    </source>
</evidence>
<dbReference type="PATRIC" id="fig|1048834.4.peg.3001"/>
<sequence length="405" mass="43358">MSVPLDTEQRTLLRATHEDWWSVALGLFLVMIVALAYWIGAPFDVLQTSVPKSWPRVDLGSQFHEHWPSYVVTWLILLILTSIPAVQMGVSMGQYAAGFTVLFAAATFILILGSQQTLKTDGLEYPFWALVIGVVIGNLTRLPSFVTSVTARSELFIETSIVLLGANLPFTIIAKSGLKGFLEAAIIIAVGFAVSQVLGCWMRVEDRYLAVIGAGASVCGVSAAIAVGNSVRAKPRQIGYVVSLVVVYGLILIFVLPALVRGLHLNPTVGGAWIGGSELADASGAAAAQLVGDEAVKSFSLVKLSRDVLISLVCLVFGAIASAVWDRREGSATKRSNLAGKSRLGPFSSIRSGLPLCIAIVHVVASNVGEIVWHGLHEQLKRTPHVAFHAHVPQHRAEHALPRHA</sequence>
<dbReference type="EMBL" id="CP002902">
    <property type="protein sequence ID" value="AEJ45043.1"/>
    <property type="molecule type" value="Genomic_DNA"/>
</dbReference>
<feature type="transmembrane region" description="Helical" evidence="7">
    <location>
        <begin position="67"/>
        <end position="86"/>
    </location>
</feature>
<feature type="transmembrane region" description="Helical" evidence="7">
    <location>
        <begin position="240"/>
        <end position="260"/>
    </location>
</feature>